<gene>
    <name evidence="2" type="ORF">RFM68_27595</name>
</gene>
<evidence type="ECO:0000313" key="2">
    <source>
        <dbReference type="EMBL" id="MDX8528245.1"/>
    </source>
</evidence>
<dbReference type="EMBL" id="JAVIJF010000024">
    <property type="protein sequence ID" value="MDX8528245.1"/>
    <property type="molecule type" value="Genomic_DNA"/>
</dbReference>
<evidence type="ECO:0000313" key="3">
    <source>
        <dbReference type="Proteomes" id="UP001276840"/>
    </source>
</evidence>
<organism evidence="2 3">
    <name type="scientific">Mesorhizobium montanum</name>
    <dbReference type="NCBI Taxonomy" id="3072323"/>
    <lineage>
        <taxon>Bacteria</taxon>
        <taxon>Pseudomonadati</taxon>
        <taxon>Pseudomonadota</taxon>
        <taxon>Alphaproteobacteria</taxon>
        <taxon>Hyphomicrobiales</taxon>
        <taxon>Phyllobacteriaceae</taxon>
        <taxon>Mesorhizobium</taxon>
    </lineage>
</organism>
<name>A0ABU4ZS99_9HYPH</name>
<comment type="caution">
    <text evidence="2">The sequence shown here is derived from an EMBL/GenBank/DDBJ whole genome shotgun (WGS) entry which is preliminary data.</text>
</comment>
<keyword evidence="3" id="KW-1185">Reference proteome</keyword>
<evidence type="ECO:0000256" key="1">
    <source>
        <dbReference type="SAM" id="MobiDB-lite"/>
    </source>
</evidence>
<dbReference type="RefSeq" id="WP_320236179.1">
    <property type="nucleotide sequence ID" value="NZ_JAVIJF010000024.1"/>
</dbReference>
<protein>
    <submittedName>
        <fullName evidence="2">Uncharacterized protein</fullName>
    </submittedName>
</protein>
<feature type="region of interest" description="Disordered" evidence="1">
    <location>
        <begin position="68"/>
        <end position="87"/>
    </location>
</feature>
<proteinExistence type="predicted"/>
<reference evidence="2 3" key="1">
    <citation type="submission" date="2023-08" db="EMBL/GenBank/DDBJ databases">
        <title>Implementing the SeqCode for naming new Mesorhizobium species isolated from Vachellia karroo root nodules.</title>
        <authorList>
            <person name="Van Lill M."/>
        </authorList>
    </citation>
    <scope>NUCLEOTIDE SEQUENCE [LARGE SCALE GENOMIC DNA]</scope>
    <source>
        <strain evidence="2 3">MSK 1335</strain>
    </source>
</reference>
<dbReference type="Proteomes" id="UP001276840">
    <property type="component" value="Unassembled WGS sequence"/>
</dbReference>
<sequence length="159" mass="18372">MNPCLRSSGQRDYDNEHRLQWDVLKLFHHCSYKSLSPEKGDDITEPVEDVKWLFEELAREQEIVVSPSWPIPAKGTPEDSDKQPPHRQAANYYKKIIKDSNGQFKVTMETRRSAQQVADFRLTAGGEQPSCVERAIYLDVERGSVTRQGRDTRWLPKTP</sequence>
<accession>A0ABU4ZS99</accession>